<dbReference type="GO" id="GO:0016020">
    <property type="term" value="C:membrane"/>
    <property type="evidence" value="ECO:0007669"/>
    <property type="project" value="UniProtKB-SubCell"/>
</dbReference>
<protein>
    <recommendedName>
        <fullName evidence="3">adenylate cyclase</fullName>
        <ecNumber evidence="3">4.6.1.1</ecNumber>
    </recommendedName>
</protein>
<dbReference type="Pfam" id="PF00211">
    <property type="entry name" value="Guanylate_cyc"/>
    <property type="match status" value="1"/>
</dbReference>
<evidence type="ECO:0000313" key="14">
    <source>
        <dbReference type="Proteomes" id="UP000265618"/>
    </source>
</evidence>
<keyword evidence="6" id="KW-0547">Nucleotide-binding</keyword>
<evidence type="ECO:0000256" key="1">
    <source>
        <dbReference type="ARBA" id="ARBA00001593"/>
    </source>
</evidence>
<evidence type="ECO:0000256" key="11">
    <source>
        <dbReference type="ARBA" id="ARBA00023239"/>
    </source>
</evidence>
<comment type="subcellular location">
    <subcellularLocation>
        <location evidence="2">Membrane</location>
        <topology evidence="2">Multi-pass membrane protein</topology>
    </subcellularLocation>
</comment>
<keyword evidence="14" id="KW-1185">Reference proteome</keyword>
<evidence type="ECO:0000256" key="4">
    <source>
        <dbReference type="ARBA" id="ARBA00022692"/>
    </source>
</evidence>
<dbReference type="SUPFAM" id="SSF55073">
    <property type="entry name" value="Nucleotide cyclase"/>
    <property type="match status" value="1"/>
</dbReference>
<feature type="non-terminal residue" evidence="13">
    <location>
        <position position="187"/>
    </location>
</feature>
<evidence type="ECO:0000256" key="3">
    <source>
        <dbReference type="ARBA" id="ARBA00012201"/>
    </source>
</evidence>
<evidence type="ECO:0000313" key="13">
    <source>
        <dbReference type="EMBL" id="GIQ91912.1"/>
    </source>
</evidence>
<dbReference type="EMBL" id="BDIP01008566">
    <property type="protein sequence ID" value="GIQ91912.1"/>
    <property type="molecule type" value="Genomic_DNA"/>
</dbReference>
<dbReference type="CDD" id="cd07302">
    <property type="entry name" value="CHD"/>
    <property type="match status" value="1"/>
</dbReference>
<dbReference type="OrthoDB" id="10035433at2759"/>
<evidence type="ECO:0000256" key="6">
    <source>
        <dbReference type="ARBA" id="ARBA00022741"/>
    </source>
</evidence>
<feature type="domain" description="Guanylate cyclase" evidence="12">
    <location>
        <begin position="56"/>
        <end position="91"/>
    </location>
</feature>
<keyword evidence="11" id="KW-0456">Lyase</keyword>
<dbReference type="Proteomes" id="UP000265618">
    <property type="component" value="Unassembled WGS sequence"/>
</dbReference>
<keyword evidence="4" id="KW-0812">Transmembrane</keyword>
<evidence type="ECO:0000256" key="9">
    <source>
        <dbReference type="ARBA" id="ARBA00022989"/>
    </source>
</evidence>
<evidence type="ECO:0000259" key="12">
    <source>
        <dbReference type="PROSITE" id="PS50125"/>
    </source>
</evidence>
<keyword evidence="5" id="KW-0479">Metal-binding</keyword>
<comment type="catalytic activity">
    <reaction evidence="1">
        <text>ATP = 3',5'-cyclic AMP + diphosphate</text>
        <dbReference type="Rhea" id="RHEA:15389"/>
        <dbReference type="ChEBI" id="CHEBI:30616"/>
        <dbReference type="ChEBI" id="CHEBI:33019"/>
        <dbReference type="ChEBI" id="CHEBI:58165"/>
        <dbReference type="EC" id="4.6.1.1"/>
    </reaction>
</comment>
<keyword evidence="8" id="KW-0460">Magnesium</keyword>
<gene>
    <name evidence="13" type="ORF">KIPB_015377</name>
</gene>
<dbReference type="InterPro" id="IPR029787">
    <property type="entry name" value="Nucleotide_cyclase"/>
</dbReference>
<accession>A0A9K3DBS1</accession>
<evidence type="ECO:0000256" key="5">
    <source>
        <dbReference type="ARBA" id="ARBA00022723"/>
    </source>
</evidence>
<organism evidence="13 14">
    <name type="scientific">Kipferlia bialata</name>
    <dbReference type="NCBI Taxonomy" id="797122"/>
    <lineage>
        <taxon>Eukaryota</taxon>
        <taxon>Metamonada</taxon>
        <taxon>Carpediemonas-like organisms</taxon>
        <taxon>Kipferlia</taxon>
    </lineage>
</organism>
<comment type="caution">
    <text evidence="13">The sequence shown here is derived from an EMBL/GenBank/DDBJ whole genome shotgun (WGS) entry which is preliminary data.</text>
</comment>
<dbReference type="GO" id="GO:0035556">
    <property type="term" value="P:intracellular signal transduction"/>
    <property type="evidence" value="ECO:0007669"/>
    <property type="project" value="InterPro"/>
</dbReference>
<dbReference type="GO" id="GO:0005524">
    <property type="term" value="F:ATP binding"/>
    <property type="evidence" value="ECO:0007669"/>
    <property type="project" value="UniProtKB-KW"/>
</dbReference>
<feature type="non-terminal residue" evidence="13">
    <location>
        <position position="1"/>
    </location>
</feature>
<dbReference type="GO" id="GO:0046872">
    <property type="term" value="F:metal ion binding"/>
    <property type="evidence" value="ECO:0007669"/>
    <property type="project" value="UniProtKB-KW"/>
</dbReference>
<proteinExistence type="predicted"/>
<evidence type="ECO:0000256" key="10">
    <source>
        <dbReference type="ARBA" id="ARBA00023136"/>
    </source>
</evidence>
<dbReference type="GO" id="GO:0009190">
    <property type="term" value="P:cyclic nucleotide biosynthetic process"/>
    <property type="evidence" value="ECO:0007669"/>
    <property type="project" value="InterPro"/>
</dbReference>
<reference evidence="13 14" key="1">
    <citation type="journal article" date="2018" name="PLoS ONE">
        <title>The draft genome of Kipferlia bialata reveals reductive genome evolution in fornicate parasites.</title>
        <authorList>
            <person name="Tanifuji G."/>
            <person name="Takabayashi S."/>
            <person name="Kume K."/>
            <person name="Takagi M."/>
            <person name="Nakayama T."/>
            <person name="Kamikawa R."/>
            <person name="Inagaki Y."/>
            <person name="Hashimoto T."/>
        </authorList>
    </citation>
    <scope>NUCLEOTIDE SEQUENCE [LARGE SCALE GENOMIC DNA]</scope>
    <source>
        <strain evidence="13">NY0173</strain>
    </source>
</reference>
<evidence type="ECO:0000256" key="2">
    <source>
        <dbReference type="ARBA" id="ARBA00004141"/>
    </source>
</evidence>
<evidence type="ECO:0000256" key="8">
    <source>
        <dbReference type="ARBA" id="ARBA00022842"/>
    </source>
</evidence>
<dbReference type="PROSITE" id="PS50125">
    <property type="entry name" value="GUANYLATE_CYCLASE_2"/>
    <property type="match status" value="1"/>
</dbReference>
<dbReference type="EC" id="4.6.1.1" evidence="3"/>
<keyword evidence="10" id="KW-0472">Membrane</keyword>
<dbReference type="PANTHER" id="PTHR45627">
    <property type="entry name" value="ADENYLATE CYCLASE TYPE 1"/>
    <property type="match status" value="1"/>
</dbReference>
<dbReference type="GO" id="GO:0004016">
    <property type="term" value="F:adenylate cyclase activity"/>
    <property type="evidence" value="ECO:0007669"/>
    <property type="project" value="UniProtKB-EC"/>
</dbReference>
<sequence>VKVTDGVMLVQASAKSGSSPSDRTHAVARVVEFCLMARVVYRTVAQSNGIHTIAGVSAGITTGPVTGGVLGGERLLYDVWGNTVNTAARLMSRALLGEIRVSENAAETLYASKFETNLCRLTRESVMVSRPRVCYLKGKGIYPFRVCTAREAEYLAYAIDWCGNIMVSLPTTEQDYLWRIVARSPMA</sequence>
<name>A0A9K3DBS1_9EUKA</name>
<keyword evidence="7" id="KW-0067">ATP-binding</keyword>
<keyword evidence="9" id="KW-1133">Transmembrane helix</keyword>
<dbReference type="InterPro" id="IPR001054">
    <property type="entry name" value="A/G_cyclase"/>
</dbReference>
<dbReference type="Gene3D" id="3.30.70.1230">
    <property type="entry name" value="Nucleotide cyclase"/>
    <property type="match status" value="1"/>
</dbReference>
<evidence type="ECO:0000256" key="7">
    <source>
        <dbReference type="ARBA" id="ARBA00022840"/>
    </source>
</evidence>
<dbReference type="AlphaFoldDB" id="A0A9K3DBS1"/>